<comment type="caution">
    <text evidence="1">The sequence shown here is derived from an EMBL/GenBank/DDBJ whole genome shotgun (WGS) entry which is preliminary data.</text>
</comment>
<reference evidence="1 2" key="1">
    <citation type="submission" date="2020-12" db="EMBL/GenBank/DDBJ databases">
        <title>Novel Thalassolituus-related marine hydrocarbonoclastic bacteria mediated algae-derived hydrocarbons mineralization in twilight zone of the northern South China Sea.</title>
        <authorList>
            <person name="Dong C."/>
        </authorList>
    </citation>
    <scope>NUCLEOTIDE SEQUENCE [LARGE SCALE GENOMIC DNA]</scope>
    <source>
        <strain evidence="1 2">IMCC1826</strain>
    </source>
</reference>
<dbReference type="EMBL" id="JAEDAH010000104">
    <property type="protein sequence ID" value="MCA6065327.1"/>
    <property type="molecule type" value="Genomic_DNA"/>
</dbReference>
<gene>
    <name evidence="1" type="ORF">I9W95_17155</name>
</gene>
<proteinExistence type="predicted"/>
<sequence>MKRLLPVLLFPAVASAGEWLPETTTQLGLEYREFFQQAVSDDQAERSASVWLEPEMVWEWGAAQRLTFRPFYRYDSADEERTHGDIRELLWQTWGTSWEVRAGVGKVFWGVTESLHLVDVINQTDQVEAPDGEDKLGQPMIHAIWLNDAGTLEGFVLPGFRERTFAGEEGRLSLPLAIDDEALYQSDDEQSHVDLALRWSRSYEVAGWPLDASLSLFKGTSRDPFLLPQVALVAGEPAVVGLQAYYPQLQQAGMTLQSTVDSWLWKVEAVHRDYEREAQQALVAAGNDSGDDHWAAVAGFEYTLTGPFYDCCELPLDLGLILEYQYDERGKQASNAQNDVFIGTRWAFNDMDSSELLAGLVQDMTYGGSRALKVEASTRVTAQSVVNLNVWLFTADDEDDALAWSLRQEDYAELSWTLYF</sequence>
<evidence type="ECO:0000313" key="2">
    <source>
        <dbReference type="Proteomes" id="UP000714380"/>
    </source>
</evidence>
<evidence type="ECO:0000313" key="1">
    <source>
        <dbReference type="EMBL" id="MCA6065327.1"/>
    </source>
</evidence>
<evidence type="ECO:0008006" key="3">
    <source>
        <dbReference type="Google" id="ProtNLM"/>
    </source>
</evidence>
<protein>
    <recommendedName>
        <fullName evidence="3">DUF3187 family protein</fullName>
    </recommendedName>
</protein>
<accession>A0ABS7ZVZ1</accession>
<dbReference type="Proteomes" id="UP000714380">
    <property type="component" value="Unassembled WGS sequence"/>
</dbReference>
<organism evidence="1 2">
    <name type="scientific">Thalassolituus marinus</name>
    <dbReference type="NCBI Taxonomy" id="671053"/>
    <lineage>
        <taxon>Bacteria</taxon>
        <taxon>Pseudomonadati</taxon>
        <taxon>Pseudomonadota</taxon>
        <taxon>Gammaproteobacteria</taxon>
        <taxon>Oceanospirillales</taxon>
        <taxon>Oceanospirillaceae</taxon>
        <taxon>Thalassolituus</taxon>
    </lineage>
</organism>
<name>A0ABS7ZVZ1_9GAMM</name>
<keyword evidence="2" id="KW-1185">Reference proteome</keyword>
<dbReference type="RefSeq" id="WP_225677161.1">
    <property type="nucleotide sequence ID" value="NZ_JAEDAH010000104.1"/>
</dbReference>